<dbReference type="RefSeq" id="WP_155110900.1">
    <property type="nucleotide sequence ID" value="NZ_WMIB01000001.1"/>
</dbReference>
<reference evidence="2 3" key="1">
    <citation type="journal article" date="2017" name="Int. J. Syst. Evol. Microbiol.">
        <title>Bacillus mangrovi sp. nov., isolated from a sediment sample from a mangrove forest.</title>
        <authorList>
            <person name="Gupta V."/>
            <person name="Singh P.K."/>
            <person name="Korpole S."/>
            <person name="Tanuku N.R.S."/>
            <person name="Pinnaka A.K."/>
        </authorList>
    </citation>
    <scope>NUCLEOTIDE SEQUENCE [LARGE SCALE GENOMIC DNA]</scope>
    <source>
        <strain evidence="2 3">KCTC 33872</strain>
    </source>
</reference>
<keyword evidence="3" id="KW-1185">Reference proteome</keyword>
<evidence type="ECO:0000313" key="2">
    <source>
        <dbReference type="EMBL" id="MTH52398.1"/>
    </source>
</evidence>
<dbReference type="OrthoDB" id="2886191at2"/>
<organism evidence="2 3">
    <name type="scientific">Metabacillus mangrovi</name>
    <dbReference type="NCBI Taxonomy" id="1491830"/>
    <lineage>
        <taxon>Bacteria</taxon>
        <taxon>Bacillati</taxon>
        <taxon>Bacillota</taxon>
        <taxon>Bacilli</taxon>
        <taxon>Bacillales</taxon>
        <taxon>Bacillaceae</taxon>
        <taxon>Metabacillus</taxon>
    </lineage>
</organism>
<sequence>MKNEKGFIYPFTVMIILLLLMTSIHLTNMLAAEKKFYEDTKRFYLLQHLLYTGAKHSLAMAGTGADGGSHLKDRFGTISWTIAPLTEERKRVTLQLTYGNGTIYHASYEYDLRLRQASDWNEW</sequence>
<keyword evidence="1" id="KW-0812">Transmembrane</keyword>
<dbReference type="Pfam" id="PF14173">
    <property type="entry name" value="ComGG"/>
    <property type="match status" value="1"/>
</dbReference>
<dbReference type="InterPro" id="IPR020372">
    <property type="entry name" value="Competence_ComGG"/>
</dbReference>
<evidence type="ECO:0000256" key="1">
    <source>
        <dbReference type="SAM" id="Phobius"/>
    </source>
</evidence>
<evidence type="ECO:0000313" key="3">
    <source>
        <dbReference type="Proteomes" id="UP000434639"/>
    </source>
</evidence>
<dbReference type="EMBL" id="WMIB01000001">
    <property type="protein sequence ID" value="MTH52398.1"/>
    <property type="molecule type" value="Genomic_DNA"/>
</dbReference>
<comment type="caution">
    <text evidence="2">The sequence shown here is derived from an EMBL/GenBank/DDBJ whole genome shotgun (WGS) entry which is preliminary data.</text>
</comment>
<keyword evidence="1" id="KW-1133">Transmembrane helix</keyword>
<proteinExistence type="predicted"/>
<gene>
    <name evidence="2" type="ORF">GKZ89_03190</name>
</gene>
<accession>A0A7X2S2B3</accession>
<name>A0A7X2S2B3_9BACI</name>
<dbReference type="AlphaFoldDB" id="A0A7X2S2B3"/>
<protein>
    <recommendedName>
        <fullName evidence="4">Competence protein ComG</fullName>
    </recommendedName>
</protein>
<dbReference type="Proteomes" id="UP000434639">
    <property type="component" value="Unassembled WGS sequence"/>
</dbReference>
<keyword evidence="1" id="KW-0472">Membrane</keyword>
<evidence type="ECO:0008006" key="4">
    <source>
        <dbReference type="Google" id="ProtNLM"/>
    </source>
</evidence>
<feature type="transmembrane region" description="Helical" evidence="1">
    <location>
        <begin position="6"/>
        <end position="26"/>
    </location>
</feature>